<dbReference type="InterPro" id="IPR051981">
    <property type="entry name" value="Glycosyltransf_32"/>
</dbReference>
<dbReference type="InterPro" id="IPR007577">
    <property type="entry name" value="GlycoTrfase_DXD_sugar-bd_CS"/>
</dbReference>
<dbReference type="GO" id="GO:0006688">
    <property type="term" value="P:glycosphingolipid biosynthetic process"/>
    <property type="evidence" value="ECO:0007669"/>
    <property type="project" value="TreeGrafter"/>
</dbReference>
<sequence length="310" mass="35446">MAHKDAERKRTGDAATVVLENTDANHFSIDKSQTSHDYSIISQKESLTLSDDIDQNITSNFSYENIDKISVKLKDGRNIFFLETGKSTEVALNARQACSIESAALTNPNLRIFLIYSSPKRLQKLKRTPVLEAIMSYSNVNINYINIDEFSHETPFENFIESKLLSKSFYLTEHTSDVLRLLVLWKYGGTYLDTDVIVRKSLEHVEHNFACPETEEYMNGAVLNFESADKNHLVTTFADDLIKNFKGYNWSQNGPLLITRVAQDLCNTKNTNEMVAKEDCKGVKVEIFNCMKNIFYELDLKIDQLTHQNL</sequence>
<accession>A0A1J1IUG5</accession>
<dbReference type="PANTHER" id="PTHR12042:SF21">
    <property type="entry name" value="ALPHA1,4-GALACTOSYLTRANSFERASE 1-RELATED"/>
    <property type="match status" value="1"/>
</dbReference>
<dbReference type="EMBL" id="CVRI01000057">
    <property type="protein sequence ID" value="CRL02185.1"/>
    <property type="molecule type" value="Genomic_DNA"/>
</dbReference>
<dbReference type="GO" id="GO:0035248">
    <property type="term" value="F:alpha-1,4-N-acetylgalactosaminyltransferase activity"/>
    <property type="evidence" value="ECO:0007669"/>
    <property type="project" value="TreeGrafter"/>
</dbReference>
<dbReference type="InterPro" id="IPR029044">
    <property type="entry name" value="Nucleotide-diphossugar_trans"/>
</dbReference>
<evidence type="ECO:0000256" key="1">
    <source>
        <dbReference type="ARBA" id="ARBA00004323"/>
    </source>
</evidence>
<dbReference type="PANTHER" id="PTHR12042">
    <property type="entry name" value="LACTOSYLCERAMIDE 4-ALPHA-GALACTOSYLTRANSFERASE ALPHA- 1,4-GALACTOSYLTRANSFERASE"/>
    <property type="match status" value="1"/>
</dbReference>
<keyword evidence="3" id="KW-0328">Glycosyltransferase</keyword>
<dbReference type="Proteomes" id="UP000183832">
    <property type="component" value="Unassembled WGS sequence"/>
</dbReference>
<dbReference type="InterPro" id="IPR007652">
    <property type="entry name" value="A1-4-GlycosylTfrase_dom"/>
</dbReference>
<organism evidence="8 9">
    <name type="scientific">Clunio marinus</name>
    <dbReference type="NCBI Taxonomy" id="568069"/>
    <lineage>
        <taxon>Eukaryota</taxon>
        <taxon>Metazoa</taxon>
        <taxon>Ecdysozoa</taxon>
        <taxon>Arthropoda</taxon>
        <taxon>Hexapoda</taxon>
        <taxon>Insecta</taxon>
        <taxon>Pterygota</taxon>
        <taxon>Neoptera</taxon>
        <taxon>Endopterygota</taxon>
        <taxon>Diptera</taxon>
        <taxon>Nematocera</taxon>
        <taxon>Chironomoidea</taxon>
        <taxon>Chironomidae</taxon>
        <taxon>Clunio</taxon>
    </lineage>
</organism>
<dbReference type="Pfam" id="PF04488">
    <property type="entry name" value="Gly_transf_sug"/>
    <property type="match status" value="1"/>
</dbReference>
<evidence type="ECO:0000256" key="2">
    <source>
        <dbReference type="ARBA" id="ARBA00009003"/>
    </source>
</evidence>
<gene>
    <name evidence="8" type="ORF">CLUMA_CG015597</name>
</gene>
<dbReference type="OrthoDB" id="7843114at2759"/>
<keyword evidence="4" id="KW-0808">Transferase</keyword>
<feature type="domain" description="Alpha 1,4-glycosyltransferase" evidence="7">
    <location>
        <begin position="230"/>
        <end position="286"/>
    </location>
</feature>
<evidence type="ECO:0000313" key="9">
    <source>
        <dbReference type="Proteomes" id="UP000183832"/>
    </source>
</evidence>
<dbReference type="Gene3D" id="3.90.550.20">
    <property type="match status" value="1"/>
</dbReference>
<comment type="subcellular location">
    <subcellularLocation>
        <location evidence="1">Golgi apparatus membrane</location>
        <topology evidence="1">Single-pass type II membrane protein</topology>
    </subcellularLocation>
</comment>
<dbReference type="AlphaFoldDB" id="A0A1J1IUG5"/>
<evidence type="ECO:0000256" key="3">
    <source>
        <dbReference type="ARBA" id="ARBA00022676"/>
    </source>
</evidence>
<keyword evidence="9" id="KW-1185">Reference proteome</keyword>
<protein>
    <submittedName>
        <fullName evidence="8">CLUMA_CG015597, isoform A</fullName>
    </submittedName>
</protein>
<name>A0A1J1IUG5_9DIPT</name>
<keyword evidence="5" id="KW-0333">Golgi apparatus</keyword>
<evidence type="ECO:0000256" key="6">
    <source>
        <dbReference type="ARBA" id="ARBA00023136"/>
    </source>
</evidence>
<reference evidence="8 9" key="1">
    <citation type="submission" date="2015-04" db="EMBL/GenBank/DDBJ databases">
        <authorList>
            <person name="Syromyatnikov M.Y."/>
            <person name="Popov V.N."/>
        </authorList>
    </citation>
    <scope>NUCLEOTIDE SEQUENCE [LARGE SCALE GENOMIC DNA]</scope>
</reference>
<dbReference type="GO" id="GO:0000139">
    <property type="term" value="C:Golgi membrane"/>
    <property type="evidence" value="ECO:0007669"/>
    <property type="project" value="UniProtKB-SubCell"/>
</dbReference>
<proteinExistence type="inferred from homology"/>
<dbReference type="STRING" id="568069.A0A1J1IUG5"/>
<dbReference type="Pfam" id="PF04572">
    <property type="entry name" value="Gb3_synth"/>
    <property type="match status" value="1"/>
</dbReference>
<evidence type="ECO:0000256" key="4">
    <source>
        <dbReference type="ARBA" id="ARBA00022679"/>
    </source>
</evidence>
<keyword evidence="6" id="KW-0472">Membrane</keyword>
<evidence type="ECO:0000313" key="8">
    <source>
        <dbReference type="EMBL" id="CRL02185.1"/>
    </source>
</evidence>
<evidence type="ECO:0000259" key="7">
    <source>
        <dbReference type="Pfam" id="PF04572"/>
    </source>
</evidence>
<dbReference type="SUPFAM" id="SSF53448">
    <property type="entry name" value="Nucleotide-diphospho-sugar transferases"/>
    <property type="match status" value="1"/>
</dbReference>
<evidence type="ECO:0000256" key="5">
    <source>
        <dbReference type="ARBA" id="ARBA00023034"/>
    </source>
</evidence>
<comment type="similarity">
    <text evidence="2">Belongs to the glycosyltransferase 32 family.</text>
</comment>